<evidence type="ECO:0000313" key="2">
    <source>
        <dbReference type="Proteomes" id="UP000789860"/>
    </source>
</evidence>
<evidence type="ECO:0000313" key="1">
    <source>
        <dbReference type="EMBL" id="CAG8531574.1"/>
    </source>
</evidence>
<name>A0ACA9LJH0_9GLOM</name>
<accession>A0ACA9LJH0</accession>
<reference evidence="1" key="1">
    <citation type="submission" date="2021-06" db="EMBL/GenBank/DDBJ databases">
        <authorList>
            <person name="Kallberg Y."/>
            <person name="Tangrot J."/>
            <person name="Rosling A."/>
        </authorList>
    </citation>
    <scope>NUCLEOTIDE SEQUENCE</scope>
    <source>
        <strain evidence="1">AU212A</strain>
    </source>
</reference>
<sequence>MSREEVIEVQSQQTTSTSTNKESRENVPTSATAPKKTASSTLPSFQGQQSQNEPSSTADSSQEIKANVTRRQCENNDKDISIPVNAYQSVSEKGITTTNSISGDDDIPVGASKNIVDASNVNSDINVYDQENVSSVSQIQCNNGNSLSIPASSSSASLSGSSNTNTAASNANNSYSNGTGPTYDEAPHIYQNLSANPPLISVTPQYFTPAFFPNNGQYYYDPQYRFGRPPQIPPSAQHFVRSNIYPYHQISVIPPIHPSYHSPSPLIPHQSHPSRYLNPPSTAGGDSGFSSRRSSLDQVRTPDLGPQHTPRINQHKKPKQLDKALWDYEDDAYA</sequence>
<dbReference type="Proteomes" id="UP000789860">
    <property type="component" value="Unassembled WGS sequence"/>
</dbReference>
<proteinExistence type="predicted"/>
<gene>
    <name evidence="1" type="ORF">SCALOS_LOCUS4479</name>
</gene>
<keyword evidence="2" id="KW-1185">Reference proteome</keyword>
<dbReference type="EMBL" id="CAJVPM010006087">
    <property type="protein sequence ID" value="CAG8531574.1"/>
    <property type="molecule type" value="Genomic_DNA"/>
</dbReference>
<comment type="caution">
    <text evidence="1">The sequence shown here is derived from an EMBL/GenBank/DDBJ whole genome shotgun (WGS) entry which is preliminary data.</text>
</comment>
<organism evidence="1 2">
    <name type="scientific">Scutellospora calospora</name>
    <dbReference type="NCBI Taxonomy" id="85575"/>
    <lineage>
        <taxon>Eukaryota</taxon>
        <taxon>Fungi</taxon>
        <taxon>Fungi incertae sedis</taxon>
        <taxon>Mucoromycota</taxon>
        <taxon>Glomeromycotina</taxon>
        <taxon>Glomeromycetes</taxon>
        <taxon>Diversisporales</taxon>
        <taxon>Gigasporaceae</taxon>
        <taxon>Scutellospora</taxon>
    </lineage>
</organism>
<protein>
    <submittedName>
        <fullName evidence="1">2922_t:CDS:1</fullName>
    </submittedName>
</protein>